<feature type="compositionally biased region" description="Basic residues" evidence="1">
    <location>
        <begin position="42"/>
        <end position="51"/>
    </location>
</feature>
<evidence type="ECO:0000313" key="3">
    <source>
        <dbReference type="Proteomes" id="UP001175228"/>
    </source>
</evidence>
<reference evidence="2" key="1">
    <citation type="submission" date="2023-06" db="EMBL/GenBank/DDBJ databases">
        <authorList>
            <consortium name="Lawrence Berkeley National Laboratory"/>
            <person name="Ahrendt S."/>
            <person name="Sahu N."/>
            <person name="Indic B."/>
            <person name="Wong-Bajracharya J."/>
            <person name="Merenyi Z."/>
            <person name="Ke H.-M."/>
            <person name="Monk M."/>
            <person name="Kocsube S."/>
            <person name="Drula E."/>
            <person name="Lipzen A."/>
            <person name="Balint B."/>
            <person name="Henrissat B."/>
            <person name="Andreopoulos B."/>
            <person name="Martin F.M."/>
            <person name="Harder C.B."/>
            <person name="Rigling D."/>
            <person name="Ford K.L."/>
            <person name="Foster G.D."/>
            <person name="Pangilinan J."/>
            <person name="Papanicolaou A."/>
            <person name="Barry K."/>
            <person name="LaButti K."/>
            <person name="Viragh M."/>
            <person name="Koriabine M."/>
            <person name="Yan M."/>
            <person name="Riley R."/>
            <person name="Champramary S."/>
            <person name="Plett K.L."/>
            <person name="Tsai I.J."/>
            <person name="Slot J."/>
            <person name="Sipos G."/>
            <person name="Plett J."/>
            <person name="Nagy L.G."/>
            <person name="Grigoriev I.V."/>
        </authorList>
    </citation>
    <scope>NUCLEOTIDE SEQUENCE</scope>
    <source>
        <strain evidence="2">HWK02</strain>
    </source>
</reference>
<protein>
    <submittedName>
        <fullName evidence="2">Uncharacterized protein</fullName>
    </submittedName>
</protein>
<organism evidence="2 3">
    <name type="scientific">Armillaria luteobubalina</name>
    <dbReference type="NCBI Taxonomy" id="153913"/>
    <lineage>
        <taxon>Eukaryota</taxon>
        <taxon>Fungi</taxon>
        <taxon>Dikarya</taxon>
        <taxon>Basidiomycota</taxon>
        <taxon>Agaricomycotina</taxon>
        <taxon>Agaricomycetes</taxon>
        <taxon>Agaricomycetidae</taxon>
        <taxon>Agaricales</taxon>
        <taxon>Marasmiineae</taxon>
        <taxon>Physalacriaceae</taxon>
        <taxon>Armillaria</taxon>
    </lineage>
</organism>
<feature type="region of interest" description="Disordered" evidence="1">
    <location>
        <begin position="328"/>
        <end position="353"/>
    </location>
</feature>
<sequence length="412" mass="45315">MPSSSRTGTVHPPRRPRSPVSFFTAPDMGQPKQPKPLVKIEKKSKKSKKVTKAPPAVAFSDTSSCQSSPTSFSPSPTSPASLSSMSSRTPSLCTTRSSRSSVSLKPFLRRIGLRRKKSNISSLPPDDIPPVPRCLYIPVKEQTLAVGQKIISSYPATGSSSDDSSSNHSRPSPIIVNAAMPRKRPTTAPPSPSDSIPRVVPEPWLAHAPPSINRLPKRSTTLTTSNDRRPSLSRQSSYDSSLSYGDAPCHSHRRSLSYDSSPLRTQSIQSTLLSPPNTLTSSSLLERRNRNIRDLCITTPNTHASQPVISPDPHKFPRSPDSPLFFRRAPDGDGKLRRPSTAPHSPTSPTHVMHQFSREPTFLLPPRSDSPFIHSFQDTSSCASWGEPKQGWSGEWNRDNMQDVIKMLRNLR</sequence>
<accession>A0AA39Q739</accession>
<feature type="region of interest" description="Disordered" evidence="1">
    <location>
        <begin position="1"/>
        <end position="107"/>
    </location>
</feature>
<dbReference type="AlphaFoldDB" id="A0AA39Q739"/>
<keyword evidence="3" id="KW-1185">Reference proteome</keyword>
<feature type="compositionally biased region" description="Low complexity" evidence="1">
    <location>
        <begin position="52"/>
        <end position="91"/>
    </location>
</feature>
<feature type="region of interest" description="Disordered" evidence="1">
    <location>
        <begin position="156"/>
        <end position="263"/>
    </location>
</feature>
<proteinExistence type="predicted"/>
<gene>
    <name evidence="2" type="ORF">EDD18DRAFT_1162099</name>
</gene>
<dbReference type="EMBL" id="JAUEPU010000013">
    <property type="protein sequence ID" value="KAK0497410.1"/>
    <property type="molecule type" value="Genomic_DNA"/>
</dbReference>
<evidence type="ECO:0000313" key="2">
    <source>
        <dbReference type="EMBL" id="KAK0497410.1"/>
    </source>
</evidence>
<feature type="compositionally biased region" description="Low complexity" evidence="1">
    <location>
        <begin position="339"/>
        <end position="351"/>
    </location>
</feature>
<dbReference type="Proteomes" id="UP001175228">
    <property type="component" value="Unassembled WGS sequence"/>
</dbReference>
<evidence type="ECO:0000256" key="1">
    <source>
        <dbReference type="SAM" id="MobiDB-lite"/>
    </source>
</evidence>
<name>A0AA39Q739_9AGAR</name>
<comment type="caution">
    <text evidence="2">The sequence shown here is derived from an EMBL/GenBank/DDBJ whole genome shotgun (WGS) entry which is preliminary data.</text>
</comment>
<feature type="compositionally biased region" description="Polar residues" evidence="1">
    <location>
        <begin position="92"/>
        <end position="103"/>
    </location>
</feature>
<feature type="compositionally biased region" description="Low complexity" evidence="1">
    <location>
        <begin position="232"/>
        <end position="244"/>
    </location>
</feature>
<feature type="compositionally biased region" description="Low complexity" evidence="1">
    <location>
        <begin position="156"/>
        <end position="173"/>
    </location>
</feature>